<gene>
    <name evidence="2" type="ORF">L345_10657</name>
</gene>
<feature type="compositionally biased region" description="Basic and acidic residues" evidence="1">
    <location>
        <begin position="555"/>
        <end position="566"/>
    </location>
</feature>
<feature type="region of interest" description="Disordered" evidence="1">
    <location>
        <begin position="528"/>
        <end position="595"/>
    </location>
</feature>
<feature type="compositionally biased region" description="Polar residues" evidence="1">
    <location>
        <begin position="544"/>
        <end position="554"/>
    </location>
</feature>
<keyword evidence="3" id="KW-1185">Reference proteome</keyword>
<dbReference type="AlphaFoldDB" id="V8NMT8"/>
<sequence>MGFKNTSNRFAARLLGGHGHGGYGLPELPGWPFFTVPRVLRPPLGLWGGENGLPQALEALWKRETGLASMQTLQLPALKMRLLGGEGQDRRGYLVDENLTSGSSEPVRTGRMPPLLRNYELQGGRLQELKRMDGISVMDENSGLSPSMSLASGASIAPELSASSILIIWRRQFQRNILIVIQQRGGKSECIEQKGDVFSWKEREGSASLFMLRRWPHLQKLEDQKDTGERERQSCGDLKGNSSLWFSPTRGIRMEKLEKWMPIDLLGVFTKGSIDTLAEQIPLSWKVAFSWQLERGGEGTDCDRARTLNIGLVWANEEDGELSDRIDLQPFFSLVIVEDSVWSRNDVELAKVRCPSAPSPQGLKPSPGIQVKSTVCQIATENRQEDKLWGQTRLTRTWIGVFPPQTLHLHPPRQGPTLNLGTTWLGPQCPFRLHVKSISIKGHSHDVMFRVISSFSERGISTITMRREREREREIDGDKSEGRSLPLPPPPPPPFIAIKEMKTERRSHKSVRGLPGLLHQKIPLKWGRVEGGGGGGEGEMVPRSKNNFSVIVSESESRWPASEKERKGKKVNQKGRKEEKEKEGKKKEREGRKIK</sequence>
<reference evidence="2 3" key="1">
    <citation type="journal article" date="2013" name="Proc. Natl. Acad. Sci. U.S.A.">
        <title>The king cobra genome reveals dynamic gene evolution and adaptation in the snake venom system.</title>
        <authorList>
            <person name="Vonk F.J."/>
            <person name="Casewell N.R."/>
            <person name="Henkel C.V."/>
            <person name="Heimberg A.M."/>
            <person name="Jansen H.J."/>
            <person name="McCleary R.J."/>
            <person name="Kerkkamp H.M."/>
            <person name="Vos R.A."/>
            <person name="Guerreiro I."/>
            <person name="Calvete J.J."/>
            <person name="Wuster W."/>
            <person name="Woods A.E."/>
            <person name="Logan J.M."/>
            <person name="Harrison R.A."/>
            <person name="Castoe T.A."/>
            <person name="de Koning A.P."/>
            <person name="Pollock D.D."/>
            <person name="Yandell M."/>
            <person name="Calderon D."/>
            <person name="Renjifo C."/>
            <person name="Currier R.B."/>
            <person name="Salgado D."/>
            <person name="Pla D."/>
            <person name="Sanz L."/>
            <person name="Hyder A.S."/>
            <person name="Ribeiro J.M."/>
            <person name="Arntzen J.W."/>
            <person name="van den Thillart G.E."/>
            <person name="Boetzer M."/>
            <person name="Pirovano W."/>
            <person name="Dirks R.P."/>
            <person name="Spaink H.P."/>
            <person name="Duboule D."/>
            <person name="McGlinn E."/>
            <person name="Kini R.M."/>
            <person name="Richardson M.K."/>
        </authorList>
    </citation>
    <scope>NUCLEOTIDE SEQUENCE</scope>
    <source>
        <tissue evidence="2">Blood</tissue>
    </source>
</reference>
<protein>
    <submittedName>
        <fullName evidence="2">Uncharacterized protein</fullName>
    </submittedName>
</protein>
<feature type="compositionally biased region" description="Basic and acidic residues" evidence="1">
    <location>
        <begin position="575"/>
        <end position="595"/>
    </location>
</feature>
<feature type="compositionally biased region" description="Basic and acidic residues" evidence="1">
    <location>
        <begin position="467"/>
        <end position="482"/>
    </location>
</feature>
<comment type="caution">
    <text evidence="2">The sequence shown here is derived from an EMBL/GenBank/DDBJ whole genome shotgun (WGS) entry which is preliminary data.</text>
</comment>
<name>V8NMT8_OPHHA</name>
<feature type="non-terminal residue" evidence="2">
    <location>
        <position position="1"/>
    </location>
</feature>
<feature type="region of interest" description="Disordered" evidence="1">
    <location>
        <begin position="467"/>
        <end position="492"/>
    </location>
</feature>
<evidence type="ECO:0000313" key="3">
    <source>
        <dbReference type="Proteomes" id="UP000018936"/>
    </source>
</evidence>
<evidence type="ECO:0000313" key="2">
    <source>
        <dbReference type="EMBL" id="ETE63584.1"/>
    </source>
</evidence>
<organism evidence="2 3">
    <name type="scientific">Ophiophagus hannah</name>
    <name type="common">King cobra</name>
    <name type="synonym">Naja hannah</name>
    <dbReference type="NCBI Taxonomy" id="8665"/>
    <lineage>
        <taxon>Eukaryota</taxon>
        <taxon>Metazoa</taxon>
        <taxon>Chordata</taxon>
        <taxon>Craniata</taxon>
        <taxon>Vertebrata</taxon>
        <taxon>Euteleostomi</taxon>
        <taxon>Lepidosauria</taxon>
        <taxon>Squamata</taxon>
        <taxon>Bifurcata</taxon>
        <taxon>Unidentata</taxon>
        <taxon>Episquamata</taxon>
        <taxon>Toxicofera</taxon>
        <taxon>Serpentes</taxon>
        <taxon>Colubroidea</taxon>
        <taxon>Elapidae</taxon>
        <taxon>Elapinae</taxon>
        <taxon>Ophiophagus</taxon>
    </lineage>
</organism>
<accession>V8NMT8</accession>
<dbReference type="Proteomes" id="UP000018936">
    <property type="component" value="Unassembled WGS sequence"/>
</dbReference>
<dbReference type="EMBL" id="AZIM01002673">
    <property type="protein sequence ID" value="ETE63584.1"/>
    <property type="molecule type" value="Genomic_DNA"/>
</dbReference>
<proteinExistence type="predicted"/>
<feature type="compositionally biased region" description="Gly residues" evidence="1">
    <location>
        <begin position="529"/>
        <end position="538"/>
    </location>
</feature>
<evidence type="ECO:0000256" key="1">
    <source>
        <dbReference type="SAM" id="MobiDB-lite"/>
    </source>
</evidence>